<organism evidence="1 2">
    <name type="scientific">Gossypium arboreum</name>
    <name type="common">Tree cotton</name>
    <name type="synonym">Gossypium nanking</name>
    <dbReference type="NCBI Taxonomy" id="29729"/>
    <lineage>
        <taxon>Eukaryota</taxon>
        <taxon>Viridiplantae</taxon>
        <taxon>Streptophyta</taxon>
        <taxon>Embryophyta</taxon>
        <taxon>Tracheophyta</taxon>
        <taxon>Spermatophyta</taxon>
        <taxon>Magnoliopsida</taxon>
        <taxon>eudicotyledons</taxon>
        <taxon>Gunneridae</taxon>
        <taxon>Pentapetalae</taxon>
        <taxon>rosids</taxon>
        <taxon>malvids</taxon>
        <taxon>Malvales</taxon>
        <taxon>Malvaceae</taxon>
        <taxon>Malvoideae</taxon>
        <taxon>Gossypium</taxon>
    </lineage>
</organism>
<evidence type="ECO:0000313" key="2">
    <source>
        <dbReference type="Proteomes" id="UP000032142"/>
    </source>
</evidence>
<name>A0A0B0NDV6_GOSAR</name>
<dbReference type="Proteomes" id="UP000032142">
    <property type="component" value="Unassembled WGS sequence"/>
</dbReference>
<dbReference type="EMBL" id="KN394690">
    <property type="protein sequence ID" value="KHG10832.1"/>
    <property type="molecule type" value="Genomic_DNA"/>
</dbReference>
<accession>A0A0B0NDV6</accession>
<keyword evidence="2" id="KW-1185">Reference proteome</keyword>
<reference evidence="2" key="1">
    <citation type="submission" date="2014-09" db="EMBL/GenBank/DDBJ databases">
        <authorList>
            <person name="Mudge J."/>
            <person name="Ramaraj T."/>
            <person name="Lindquist I.E."/>
            <person name="Bharti A.K."/>
            <person name="Sundararajan A."/>
            <person name="Cameron C.T."/>
            <person name="Woodward J.E."/>
            <person name="May G.D."/>
            <person name="Brubaker C."/>
            <person name="Broadhvest J."/>
            <person name="Wilkins T.A."/>
        </authorList>
    </citation>
    <scope>NUCLEOTIDE SEQUENCE</scope>
    <source>
        <strain evidence="2">cv. AKA8401</strain>
    </source>
</reference>
<dbReference type="AlphaFoldDB" id="A0A0B0NDV6"/>
<evidence type="ECO:0000313" key="1">
    <source>
        <dbReference type="EMBL" id="KHG10832.1"/>
    </source>
</evidence>
<sequence length="21" mass="2475">MFFVANKFFPIPIISVKGKYQ</sequence>
<proteinExistence type="predicted"/>
<protein>
    <submittedName>
        <fullName evidence="1">Uncharacterized protein</fullName>
    </submittedName>
</protein>
<gene>
    <name evidence="1" type="ORF">F383_14842</name>
</gene>